<dbReference type="GO" id="GO:0004517">
    <property type="term" value="F:nitric-oxide synthase activity"/>
    <property type="evidence" value="ECO:0007669"/>
    <property type="project" value="InterPro"/>
</dbReference>
<dbReference type="InterPro" id="IPR044944">
    <property type="entry name" value="NOS_dom_3"/>
</dbReference>
<protein>
    <submittedName>
        <fullName evidence="6">Nitric oxide synthase oxygenase</fullName>
    </submittedName>
</protein>
<dbReference type="OrthoDB" id="3398374at2"/>
<feature type="domain" description="Nitric oxide synthase (NOS)" evidence="5">
    <location>
        <begin position="42"/>
        <end position="357"/>
    </location>
</feature>
<dbReference type="Pfam" id="PF02898">
    <property type="entry name" value="NO_synthase"/>
    <property type="match status" value="1"/>
</dbReference>
<evidence type="ECO:0000256" key="3">
    <source>
        <dbReference type="ARBA" id="ARBA00023002"/>
    </source>
</evidence>
<dbReference type="InterPro" id="IPR004030">
    <property type="entry name" value="NOS_N"/>
</dbReference>
<dbReference type="GO" id="GO:0046872">
    <property type="term" value="F:metal ion binding"/>
    <property type="evidence" value="ECO:0007669"/>
    <property type="project" value="UniProtKB-KW"/>
</dbReference>
<keyword evidence="4" id="KW-0408">Iron</keyword>
<dbReference type="InterPro" id="IPR050607">
    <property type="entry name" value="NOS"/>
</dbReference>
<dbReference type="InterPro" id="IPR036119">
    <property type="entry name" value="NOS_N_sf"/>
</dbReference>
<accession>A0A511NAW8</accession>
<evidence type="ECO:0000259" key="5">
    <source>
        <dbReference type="Pfam" id="PF02898"/>
    </source>
</evidence>
<dbReference type="InterPro" id="IPR044940">
    <property type="entry name" value="NOS_dom_2"/>
</dbReference>
<dbReference type="PANTHER" id="PTHR43410">
    <property type="entry name" value="NITRIC OXIDE SYNTHASE OXYGENASE"/>
    <property type="match status" value="1"/>
</dbReference>
<dbReference type="AlphaFoldDB" id="A0A511NAW8"/>
<evidence type="ECO:0000313" key="7">
    <source>
        <dbReference type="Proteomes" id="UP000321306"/>
    </source>
</evidence>
<evidence type="ECO:0000256" key="2">
    <source>
        <dbReference type="ARBA" id="ARBA00022723"/>
    </source>
</evidence>
<keyword evidence="2" id="KW-0479">Metal-binding</keyword>
<dbReference type="Gene3D" id="3.90.1230.10">
    <property type="entry name" value="Nitric Oxide Synthase, Chain A, domain 3"/>
    <property type="match status" value="1"/>
</dbReference>
<dbReference type="Gene3D" id="3.90.340.10">
    <property type="entry name" value="Nitric Oxide Synthase, Chain A, domain 1"/>
    <property type="match status" value="1"/>
</dbReference>
<dbReference type="InterPro" id="IPR044943">
    <property type="entry name" value="NOS_dom_1"/>
</dbReference>
<evidence type="ECO:0000313" key="6">
    <source>
        <dbReference type="EMBL" id="GEM49953.1"/>
    </source>
</evidence>
<keyword evidence="1" id="KW-0349">Heme</keyword>
<name>A0A511NAW8_DEIC1</name>
<proteinExistence type="predicted"/>
<gene>
    <name evidence="6" type="primary">nos</name>
    <name evidence="6" type="ORF">DC3_55880</name>
</gene>
<comment type="caution">
    <text evidence="6">The sequence shown here is derived from an EMBL/GenBank/DDBJ whole genome shotgun (WGS) entry which is preliminary data.</text>
</comment>
<keyword evidence="3" id="KW-0560">Oxidoreductase</keyword>
<reference evidence="6 7" key="1">
    <citation type="submission" date="2019-07" db="EMBL/GenBank/DDBJ databases">
        <title>Whole genome shotgun sequence of Deinococcus cellulosilyticus NBRC 106333.</title>
        <authorList>
            <person name="Hosoyama A."/>
            <person name="Uohara A."/>
            <person name="Ohji S."/>
            <person name="Ichikawa N."/>
        </authorList>
    </citation>
    <scope>NUCLEOTIDE SEQUENCE [LARGE SCALE GENOMIC DNA]</scope>
    <source>
        <strain evidence="6 7">NBRC 106333</strain>
    </source>
</reference>
<dbReference type="GO" id="GO:0006809">
    <property type="term" value="P:nitric oxide biosynthetic process"/>
    <property type="evidence" value="ECO:0007669"/>
    <property type="project" value="InterPro"/>
</dbReference>
<evidence type="ECO:0000256" key="4">
    <source>
        <dbReference type="ARBA" id="ARBA00023004"/>
    </source>
</evidence>
<sequence>MKLRDKSPFWKENNETVLTAVHPDTLAFLRLYHLENHLPGLEARLAEVERLGHFEPSAAELLYAAKVAWRNSVRCVGRNYWQYLHLQDGRHLSTPRQVFDALVQHLLFATHGGNIRPTITVFRPGVRVHNDQLIRYAGYGDGLGDPRNRQLTDHLIQLGWTPPEHRTPFDVLPLALEVPGCAVQLFELPREAVLEVEIVHPTLPWFRELGLKWHAVPAISSMVFSAGGIEYSCAPFNGWYVETEIAARNFGDVDRYNLLPEVATRMGLNTRRHRNLWKDRALVELHEAVLYSFERAGVKVTDHHTVAEHFERFCAREKQAGREVKARWSWIVPPISGSTSPQFHQSYDDAELKPGFEPGKCPFH</sequence>
<dbReference type="Proteomes" id="UP000321306">
    <property type="component" value="Unassembled WGS sequence"/>
</dbReference>
<evidence type="ECO:0000256" key="1">
    <source>
        <dbReference type="ARBA" id="ARBA00022617"/>
    </source>
</evidence>
<keyword evidence="7" id="KW-1185">Reference proteome</keyword>
<dbReference type="PANTHER" id="PTHR43410:SF1">
    <property type="entry name" value="NITRIC OXIDE SYNTHASE"/>
    <property type="match status" value="1"/>
</dbReference>
<dbReference type="SUPFAM" id="SSF56512">
    <property type="entry name" value="Nitric oxide (NO) synthase oxygenase domain"/>
    <property type="match status" value="1"/>
</dbReference>
<dbReference type="EMBL" id="BJXB01000049">
    <property type="protein sequence ID" value="GEM49953.1"/>
    <property type="molecule type" value="Genomic_DNA"/>
</dbReference>
<organism evidence="6 7">
    <name type="scientific">Deinococcus cellulosilyticus (strain DSM 18568 / NBRC 106333 / KACC 11606 / 5516J-15)</name>
    <dbReference type="NCBI Taxonomy" id="1223518"/>
    <lineage>
        <taxon>Bacteria</taxon>
        <taxon>Thermotogati</taxon>
        <taxon>Deinococcota</taxon>
        <taxon>Deinococci</taxon>
        <taxon>Deinococcales</taxon>
        <taxon>Deinococcaceae</taxon>
        <taxon>Deinococcus</taxon>
    </lineage>
</organism>
<dbReference type="Gene3D" id="3.90.440.10">
    <property type="entry name" value="Nitric Oxide Synthase,Heme Domain,Chain A domain 2"/>
    <property type="match status" value="1"/>
</dbReference>